<reference evidence="1 2" key="1">
    <citation type="submission" date="2024-08" db="EMBL/GenBank/DDBJ databases">
        <authorList>
            <person name="Lu H."/>
        </authorList>
    </citation>
    <scope>NUCLEOTIDE SEQUENCE [LARGE SCALE GENOMIC DNA]</scope>
    <source>
        <strain evidence="1 2">LYH14W</strain>
    </source>
</reference>
<gene>
    <name evidence="1" type="ORF">ACG00Y_15755</name>
</gene>
<dbReference type="SUPFAM" id="SSF88723">
    <property type="entry name" value="PIN domain-like"/>
    <property type="match status" value="1"/>
</dbReference>
<dbReference type="Gene3D" id="3.40.50.1010">
    <property type="entry name" value="5'-nuclease"/>
    <property type="match status" value="1"/>
</dbReference>
<name>A0ABW7F6M4_9BURK</name>
<dbReference type="RefSeq" id="WP_394480405.1">
    <property type="nucleotide sequence ID" value="NZ_JBIGHV010000005.1"/>
</dbReference>
<organism evidence="1 2">
    <name type="scientific">Pelomonas parva</name>
    <dbReference type="NCBI Taxonomy" id="3299032"/>
    <lineage>
        <taxon>Bacteria</taxon>
        <taxon>Pseudomonadati</taxon>
        <taxon>Pseudomonadota</taxon>
        <taxon>Betaproteobacteria</taxon>
        <taxon>Burkholderiales</taxon>
        <taxon>Sphaerotilaceae</taxon>
        <taxon>Roseateles</taxon>
    </lineage>
</organism>
<sequence>MILVDTCVWSEHFKQPDPALVGLLQLRQVLSHELVIGELACGTPPAPRAIVLAEIARLPRAATATVTEAIQLLDREKFFGCGLGLIDVLLLASTLITPGATLYTLDKRRDAAARQLGVAYGHSAH</sequence>
<accession>A0ABW7F6M4</accession>
<dbReference type="InterPro" id="IPR029060">
    <property type="entry name" value="PIN-like_dom_sf"/>
</dbReference>
<proteinExistence type="predicted"/>
<dbReference type="Proteomes" id="UP001606210">
    <property type="component" value="Unassembled WGS sequence"/>
</dbReference>
<protein>
    <submittedName>
        <fullName evidence="1">Type II toxin-antitoxin system VapC family toxin</fullName>
    </submittedName>
</protein>
<evidence type="ECO:0000313" key="1">
    <source>
        <dbReference type="EMBL" id="MFG6431385.1"/>
    </source>
</evidence>
<dbReference type="EMBL" id="JBIGHV010000005">
    <property type="protein sequence ID" value="MFG6431385.1"/>
    <property type="molecule type" value="Genomic_DNA"/>
</dbReference>
<comment type="caution">
    <text evidence="1">The sequence shown here is derived from an EMBL/GenBank/DDBJ whole genome shotgun (WGS) entry which is preliminary data.</text>
</comment>
<evidence type="ECO:0000313" key="2">
    <source>
        <dbReference type="Proteomes" id="UP001606210"/>
    </source>
</evidence>
<keyword evidence="2" id="KW-1185">Reference proteome</keyword>